<feature type="compositionally biased region" description="Polar residues" evidence="12">
    <location>
        <begin position="390"/>
        <end position="404"/>
    </location>
</feature>
<dbReference type="FunFam" id="3.30.160.60:FF:000239">
    <property type="entry name" value="C2H2 type zinc finger protein"/>
    <property type="match status" value="1"/>
</dbReference>
<dbReference type="EMBL" id="JAVRRT010000006">
    <property type="protein sequence ID" value="KAK5171467.1"/>
    <property type="molecule type" value="Genomic_DNA"/>
</dbReference>
<evidence type="ECO:0000256" key="8">
    <source>
        <dbReference type="ARBA" id="ARBA00023015"/>
    </source>
</evidence>
<keyword evidence="4" id="KW-0479">Metal-binding</keyword>
<keyword evidence="10" id="KW-0539">Nucleus</keyword>
<feature type="compositionally biased region" description="Low complexity" evidence="12">
    <location>
        <begin position="489"/>
        <end position="509"/>
    </location>
</feature>
<accession>A0AAV9PD95</accession>
<dbReference type="Gene3D" id="3.30.160.60">
    <property type="entry name" value="Classic Zinc Finger"/>
    <property type="match status" value="3"/>
</dbReference>
<dbReference type="InterPro" id="IPR013087">
    <property type="entry name" value="Znf_C2H2_type"/>
</dbReference>
<feature type="region of interest" description="Disordered" evidence="12">
    <location>
        <begin position="163"/>
        <end position="342"/>
    </location>
</feature>
<evidence type="ECO:0000256" key="5">
    <source>
        <dbReference type="ARBA" id="ARBA00022737"/>
    </source>
</evidence>
<evidence type="ECO:0000256" key="4">
    <source>
        <dbReference type="ARBA" id="ARBA00022723"/>
    </source>
</evidence>
<feature type="compositionally biased region" description="Gly residues" evidence="12">
    <location>
        <begin position="770"/>
        <end position="779"/>
    </location>
</feature>
<dbReference type="GO" id="GO:0000981">
    <property type="term" value="F:DNA-binding transcription factor activity, RNA polymerase II-specific"/>
    <property type="evidence" value="ECO:0007669"/>
    <property type="project" value="InterPro"/>
</dbReference>
<keyword evidence="5" id="KW-0677">Repeat</keyword>
<evidence type="ECO:0000256" key="6">
    <source>
        <dbReference type="ARBA" id="ARBA00022771"/>
    </source>
</evidence>
<dbReference type="FunFam" id="3.30.160.60:FF:000181">
    <property type="entry name" value="C2H2 type zinc finger protein"/>
    <property type="match status" value="1"/>
</dbReference>
<evidence type="ECO:0000256" key="10">
    <source>
        <dbReference type="ARBA" id="ARBA00023242"/>
    </source>
</evidence>
<dbReference type="GO" id="GO:0005737">
    <property type="term" value="C:cytoplasm"/>
    <property type="evidence" value="ECO:0007669"/>
    <property type="project" value="UniProtKB-SubCell"/>
</dbReference>
<keyword evidence="14" id="KW-0238">DNA-binding</keyword>
<keyword evidence="3" id="KW-0963">Cytoplasm</keyword>
<evidence type="ECO:0000256" key="12">
    <source>
        <dbReference type="SAM" id="MobiDB-lite"/>
    </source>
</evidence>
<dbReference type="AlphaFoldDB" id="A0AAV9PD95"/>
<feature type="compositionally biased region" description="Polar residues" evidence="12">
    <location>
        <begin position="125"/>
        <end position="147"/>
    </location>
</feature>
<dbReference type="SMART" id="SM00355">
    <property type="entry name" value="ZnF_C2H2"/>
    <property type="match status" value="2"/>
</dbReference>
<keyword evidence="8" id="KW-0805">Transcription regulation</keyword>
<keyword evidence="9" id="KW-0804">Transcription</keyword>
<dbReference type="InterPro" id="IPR051059">
    <property type="entry name" value="VerF-like"/>
</dbReference>
<keyword evidence="6 11" id="KW-0863">Zinc-finger</keyword>
<dbReference type="PROSITE" id="PS50157">
    <property type="entry name" value="ZINC_FINGER_C2H2_2"/>
    <property type="match status" value="2"/>
</dbReference>
<evidence type="ECO:0000256" key="1">
    <source>
        <dbReference type="ARBA" id="ARBA00004123"/>
    </source>
</evidence>
<dbReference type="FunFam" id="3.30.160.60:FF:000146">
    <property type="entry name" value="C2H2 type zinc finger protein"/>
    <property type="match status" value="1"/>
</dbReference>
<dbReference type="SUPFAM" id="SSF57667">
    <property type="entry name" value="beta-beta-alpha zinc fingers"/>
    <property type="match status" value="1"/>
</dbReference>
<sequence length="788" mass="85207">MSSQTRDRSPSQASHAQYISKHASGPNNHPPLDPSFVPDPTLSHGQYTSFGAHQGHDLLSDPTFGQGDQSDFFLDTSNYPQLPRTQHLPLHDPSIANHTFLQSSGIGGQGASSGYPYSQGGQGSNHVSPGALSQGTSPSGANESSAFPSFDFNPNFDSSASLDPSMLNDLHPETLNIDTSNNGSMAAMQQSHTPTPPHLLPDTARRSSNSPSPSTSPSYAHNQFGVNRPRNTSESLDPSSAMFPQGQADWSSMNLGGYRGHRRTPSDNYSDYSSHSNQASPYLPTMDSFDSNAHSSPLLNSQDPTFNNDLGLQQFSLNDNSPQQQHPPQQSYHSPGHSPHISPRLMAQQHALPQFTADNNFGMNPDMHFQPQQNGLEMFPGVGQEPFPSLSHNNSVDLSGNADQMSPPEISINYAPPTQPVENARPGNNDGEALSPPMRTQSRNRIRAKSDSYAGSRSPSPSIAGRGRSPSLQPELSGEKLSPYNDPVSRSSSPGRSRNGSLGRGRSTSNASDQRDYILNLAEPERTPSNGAKEGRVQKHPATFQCTLCPKRFTRAYNLRSHLRTHTDERPFVCTVCGKAFARQHDRKRHEGLHSGEKKFVCKGHLNSGGTWGCGRRFARADALGRHFRSEAGRVCIKPLLDEEAAERQKAWMEEQQQAQVAAGLVAPQPLMQQPQQVDMMGNFLPAALLAQYPALAGLDWNAIGSGPTAEEDYSGRSSFDASSGGEYYEDLSESEMGSYPDPSQMGLQNNLGMQAAQAGPQQGQQQGAFGYGGGGGHGDYLSDFEGR</sequence>
<name>A0AAV9PD95_9PEZI</name>
<feature type="region of interest" description="Disordered" evidence="12">
    <location>
        <begin position="1"/>
        <end position="150"/>
    </location>
</feature>
<dbReference type="PANTHER" id="PTHR40626:SF13">
    <property type="entry name" value="RESPIRATION FACTOR 2-RELATED"/>
    <property type="match status" value="1"/>
</dbReference>
<evidence type="ECO:0000256" key="11">
    <source>
        <dbReference type="PROSITE-ProRule" id="PRU00042"/>
    </source>
</evidence>
<dbReference type="GO" id="GO:0008270">
    <property type="term" value="F:zinc ion binding"/>
    <property type="evidence" value="ECO:0007669"/>
    <property type="project" value="UniProtKB-KW"/>
</dbReference>
<dbReference type="PANTHER" id="PTHR40626">
    <property type="entry name" value="MIP31509P"/>
    <property type="match status" value="1"/>
</dbReference>
<evidence type="ECO:0000256" key="2">
    <source>
        <dbReference type="ARBA" id="ARBA00004496"/>
    </source>
</evidence>
<evidence type="ECO:0000256" key="3">
    <source>
        <dbReference type="ARBA" id="ARBA00022490"/>
    </source>
</evidence>
<feature type="compositionally biased region" description="Low complexity" evidence="12">
    <location>
        <begin position="266"/>
        <end position="277"/>
    </location>
</feature>
<keyword evidence="7" id="KW-0862">Zinc</keyword>
<feature type="domain" description="C2H2-type" evidence="13">
    <location>
        <begin position="572"/>
        <end position="599"/>
    </location>
</feature>
<feature type="compositionally biased region" description="Low complexity" evidence="12">
    <location>
        <begin position="207"/>
        <end position="218"/>
    </location>
</feature>
<feature type="domain" description="C2H2-type" evidence="13">
    <location>
        <begin position="544"/>
        <end position="571"/>
    </location>
</feature>
<dbReference type="RefSeq" id="XP_064660495.1">
    <property type="nucleotide sequence ID" value="XM_064801865.1"/>
</dbReference>
<dbReference type="Pfam" id="PF00096">
    <property type="entry name" value="zf-C2H2"/>
    <property type="match status" value="2"/>
</dbReference>
<dbReference type="GO" id="GO:0071277">
    <property type="term" value="P:cellular response to calcium ion"/>
    <property type="evidence" value="ECO:0007669"/>
    <property type="project" value="UniProtKB-ARBA"/>
</dbReference>
<evidence type="ECO:0000313" key="15">
    <source>
        <dbReference type="Proteomes" id="UP001337655"/>
    </source>
</evidence>
<reference evidence="14 15" key="1">
    <citation type="submission" date="2023-08" db="EMBL/GenBank/DDBJ databases">
        <title>Black Yeasts Isolated from many extreme environments.</title>
        <authorList>
            <person name="Coleine C."/>
            <person name="Stajich J.E."/>
            <person name="Selbmann L."/>
        </authorList>
    </citation>
    <scope>NUCLEOTIDE SEQUENCE [LARGE SCALE GENOMIC DNA]</scope>
    <source>
        <strain evidence="14 15">CCFEE 5935</strain>
    </source>
</reference>
<dbReference type="GO" id="GO:0000978">
    <property type="term" value="F:RNA polymerase II cis-regulatory region sequence-specific DNA binding"/>
    <property type="evidence" value="ECO:0007669"/>
    <property type="project" value="InterPro"/>
</dbReference>
<proteinExistence type="predicted"/>
<evidence type="ECO:0000256" key="9">
    <source>
        <dbReference type="ARBA" id="ARBA00023163"/>
    </source>
</evidence>
<evidence type="ECO:0000256" key="7">
    <source>
        <dbReference type="ARBA" id="ARBA00022833"/>
    </source>
</evidence>
<feature type="compositionally biased region" description="Polar residues" evidence="12">
    <location>
        <begin position="219"/>
        <end position="238"/>
    </location>
</feature>
<feature type="region of interest" description="Disordered" evidence="12">
    <location>
        <begin position="708"/>
        <end position="788"/>
    </location>
</feature>
<dbReference type="GO" id="GO:0005634">
    <property type="term" value="C:nucleus"/>
    <property type="evidence" value="ECO:0007669"/>
    <property type="project" value="UniProtKB-SubCell"/>
</dbReference>
<dbReference type="Proteomes" id="UP001337655">
    <property type="component" value="Unassembled WGS sequence"/>
</dbReference>
<comment type="subcellular location">
    <subcellularLocation>
        <location evidence="2">Cytoplasm</location>
    </subcellularLocation>
    <subcellularLocation>
        <location evidence="1">Nucleus</location>
    </subcellularLocation>
</comment>
<dbReference type="GO" id="GO:0000785">
    <property type="term" value="C:chromatin"/>
    <property type="evidence" value="ECO:0007669"/>
    <property type="project" value="TreeGrafter"/>
</dbReference>
<dbReference type="GO" id="GO:0045944">
    <property type="term" value="P:positive regulation of transcription by RNA polymerase II"/>
    <property type="evidence" value="ECO:0007669"/>
    <property type="project" value="UniProtKB-ARBA"/>
</dbReference>
<organism evidence="14 15">
    <name type="scientific">Saxophila tyrrhenica</name>
    <dbReference type="NCBI Taxonomy" id="1690608"/>
    <lineage>
        <taxon>Eukaryota</taxon>
        <taxon>Fungi</taxon>
        <taxon>Dikarya</taxon>
        <taxon>Ascomycota</taxon>
        <taxon>Pezizomycotina</taxon>
        <taxon>Dothideomycetes</taxon>
        <taxon>Dothideomycetidae</taxon>
        <taxon>Mycosphaerellales</taxon>
        <taxon>Extremaceae</taxon>
        <taxon>Saxophila</taxon>
    </lineage>
</organism>
<gene>
    <name evidence="14" type="primary">CRZ1</name>
    <name evidence="14" type="ORF">LTR77_004612</name>
</gene>
<feature type="compositionally biased region" description="Low complexity" evidence="12">
    <location>
        <begin position="753"/>
        <end position="769"/>
    </location>
</feature>
<evidence type="ECO:0000313" key="14">
    <source>
        <dbReference type="EMBL" id="KAK5171467.1"/>
    </source>
</evidence>
<dbReference type="PROSITE" id="PS00028">
    <property type="entry name" value="ZINC_FINGER_C2H2_1"/>
    <property type="match status" value="2"/>
</dbReference>
<feature type="compositionally biased region" description="Polar residues" evidence="12">
    <location>
        <begin position="75"/>
        <end position="84"/>
    </location>
</feature>
<comment type="caution">
    <text evidence="14">The sequence shown here is derived from an EMBL/GenBank/DDBJ whole genome shotgun (WGS) entry which is preliminary data.</text>
</comment>
<dbReference type="InterPro" id="IPR036236">
    <property type="entry name" value="Znf_C2H2_sf"/>
</dbReference>
<dbReference type="GeneID" id="89925957"/>
<feature type="compositionally biased region" description="Polar residues" evidence="12">
    <location>
        <begin position="176"/>
        <end position="191"/>
    </location>
</feature>
<evidence type="ECO:0000259" key="13">
    <source>
        <dbReference type="PROSITE" id="PS50157"/>
    </source>
</evidence>
<feature type="compositionally biased region" description="Low complexity" evidence="12">
    <location>
        <begin position="321"/>
        <end position="340"/>
    </location>
</feature>
<feature type="region of interest" description="Disordered" evidence="12">
    <location>
        <begin position="356"/>
        <end position="514"/>
    </location>
</feature>
<keyword evidence="15" id="KW-1185">Reference proteome</keyword>
<feature type="compositionally biased region" description="Polar residues" evidence="12">
    <location>
        <begin position="288"/>
        <end position="320"/>
    </location>
</feature>
<protein>
    <submittedName>
        <fullName evidence="14">DNA-binding transcription factor</fullName>
    </submittedName>
</protein>